<organism evidence="2 3">
    <name type="scientific">Bradyrhizobium jicamae</name>
    <dbReference type="NCBI Taxonomy" id="280332"/>
    <lineage>
        <taxon>Bacteria</taxon>
        <taxon>Pseudomonadati</taxon>
        <taxon>Pseudomonadota</taxon>
        <taxon>Alphaproteobacteria</taxon>
        <taxon>Hyphomicrobiales</taxon>
        <taxon>Nitrobacteraceae</taxon>
        <taxon>Bradyrhizobium</taxon>
    </lineage>
</organism>
<protein>
    <submittedName>
        <fullName evidence="2">Uncharacterized protein</fullName>
    </submittedName>
</protein>
<proteinExistence type="predicted"/>
<gene>
    <name evidence="2" type="ORF">CQ12_38420</name>
</gene>
<comment type="caution">
    <text evidence="2">The sequence shown here is derived from an EMBL/GenBank/DDBJ whole genome shotgun (WGS) entry which is preliminary data.</text>
</comment>
<accession>A0A0R3KLE6</accession>
<evidence type="ECO:0000256" key="1">
    <source>
        <dbReference type="SAM" id="Phobius"/>
    </source>
</evidence>
<name>A0A0R3KLE6_9BRAD</name>
<reference evidence="2 3" key="1">
    <citation type="submission" date="2014-03" db="EMBL/GenBank/DDBJ databases">
        <title>Bradyrhizobium valentinum sp. nov., isolated from effective nodules of Lupinus mariae-josephae, a lupine endemic of basic-lime soils in Eastern Spain.</title>
        <authorList>
            <person name="Duran D."/>
            <person name="Rey L."/>
            <person name="Navarro A."/>
            <person name="Busquets A."/>
            <person name="Imperial J."/>
            <person name="Ruiz-Argueso T."/>
        </authorList>
    </citation>
    <scope>NUCLEOTIDE SEQUENCE [LARGE SCALE GENOMIC DNA]</scope>
    <source>
        <strain evidence="2 3">PAC68</strain>
    </source>
</reference>
<dbReference type="AlphaFoldDB" id="A0A0R3KLE6"/>
<feature type="transmembrane region" description="Helical" evidence="1">
    <location>
        <begin position="72"/>
        <end position="91"/>
    </location>
</feature>
<dbReference type="Proteomes" id="UP000050863">
    <property type="component" value="Unassembled WGS sequence"/>
</dbReference>
<keyword evidence="1" id="KW-0472">Membrane</keyword>
<evidence type="ECO:0000313" key="2">
    <source>
        <dbReference type="EMBL" id="KRQ92991.1"/>
    </source>
</evidence>
<keyword evidence="1" id="KW-1133">Transmembrane helix</keyword>
<sequence>MEEAARNHIRRNARIWRIDTNGSTRNRNRLFATMLPQEEEIKPSFPTEFSLGSVRKFSGNFECAFSVIGMRIMPSGIALVALTCVVLYFAIRLTLRRYFPPDT</sequence>
<keyword evidence="1" id="KW-0812">Transmembrane</keyword>
<keyword evidence="3" id="KW-1185">Reference proteome</keyword>
<evidence type="ECO:0000313" key="3">
    <source>
        <dbReference type="Proteomes" id="UP000050863"/>
    </source>
</evidence>
<dbReference type="EMBL" id="LLXZ01000230">
    <property type="protein sequence ID" value="KRQ92991.1"/>
    <property type="molecule type" value="Genomic_DNA"/>
</dbReference>